<dbReference type="Gene3D" id="1.10.510.10">
    <property type="entry name" value="Transferase(Phosphotransferase) domain 1"/>
    <property type="match status" value="1"/>
</dbReference>
<dbReference type="SUPFAM" id="SSF56112">
    <property type="entry name" value="Protein kinase-like (PK-like)"/>
    <property type="match status" value="1"/>
</dbReference>
<feature type="binding site" evidence="7">
    <location>
        <begin position="143"/>
        <end position="145"/>
    </location>
    <ligand>
        <name>ATP</name>
        <dbReference type="ChEBI" id="CHEBI:30616"/>
    </ligand>
</feature>
<feature type="active site" description="Proton acceptor" evidence="6">
    <location>
        <position position="190"/>
    </location>
</feature>
<evidence type="ECO:0000259" key="9">
    <source>
        <dbReference type="PROSITE" id="PS50011"/>
    </source>
</evidence>
<protein>
    <recommendedName>
        <fullName evidence="9">Protein kinase domain-containing protein</fullName>
    </recommendedName>
</protein>
<evidence type="ECO:0000256" key="3">
    <source>
        <dbReference type="ARBA" id="ARBA00022741"/>
    </source>
</evidence>
<evidence type="ECO:0000256" key="4">
    <source>
        <dbReference type="ARBA" id="ARBA00022777"/>
    </source>
</evidence>
<feature type="binding site" evidence="7">
    <location>
        <position position="208"/>
    </location>
    <ligand>
        <name>ATP</name>
        <dbReference type="ChEBI" id="CHEBI:30616"/>
    </ligand>
</feature>
<evidence type="ECO:0000256" key="2">
    <source>
        <dbReference type="ARBA" id="ARBA00022679"/>
    </source>
</evidence>
<dbReference type="PROSITE" id="PS00108">
    <property type="entry name" value="PROTEIN_KINASE_ST"/>
    <property type="match status" value="1"/>
</dbReference>
<accession>A0A835Y4B9</accession>
<evidence type="ECO:0000256" key="8">
    <source>
        <dbReference type="PIRSR" id="PIRSR630616-3"/>
    </source>
</evidence>
<dbReference type="OrthoDB" id="377346at2759"/>
<dbReference type="SMART" id="SM00220">
    <property type="entry name" value="S_TKc"/>
    <property type="match status" value="1"/>
</dbReference>
<dbReference type="PROSITE" id="PS50011">
    <property type="entry name" value="PROTEIN_KINASE_DOM"/>
    <property type="match status" value="1"/>
</dbReference>
<dbReference type="EMBL" id="JAEHOE010000027">
    <property type="protein sequence ID" value="KAG2494939.1"/>
    <property type="molecule type" value="Genomic_DNA"/>
</dbReference>
<comment type="caution">
    <text evidence="10">The sequence shown here is derived from an EMBL/GenBank/DDBJ whole genome shotgun (WGS) entry which is preliminary data.</text>
</comment>
<dbReference type="InterPro" id="IPR008271">
    <property type="entry name" value="Ser/Thr_kinase_AS"/>
</dbReference>
<gene>
    <name evidence="10" type="ORF">HYH03_006874</name>
</gene>
<dbReference type="AlphaFoldDB" id="A0A835Y4B9"/>
<sequence>MAGRISESLQLPETTGLYSTAPSRPDGAPACSIPECPEAPLSKLLAVSAALPAAMRRPAWSLGDFRLHKKLYKGTHTSIYQATCLHSGLPVALKVYFLARMPDNIVHMLKREIEIHAQLVHKHVAQLYAAFLDSEQRVVLVQEYAARGDLLGLLQRLGGRMQPDQVGDLVVRPFLDALSYLHSKGICHRDIKPENILFTQNWRLLLADFGVSINLHQERAVTRAGTEGYMAPEVERCPLKADPQDNKDNRELAYSTAVDIWAVGVLAYELMVGFPPAFMSEGNATSDCDAPSAEASLASVKFPPHVSPAARSFILSALQPHAIERPTAAALLSHPWLPQAAVAQASRHLAGLDASRALAARHIDACVPPVRKALSSLVSSGLESNDQGAATREVFSVSAC</sequence>
<dbReference type="GO" id="GO:0005524">
    <property type="term" value="F:ATP binding"/>
    <property type="evidence" value="ECO:0007669"/>
    <property type="project" value="UniProtKB-KW"/>
</dbReference>
<name>A0A835Y4B9_9CHLO</name>
<evidence type="ECO:0000313" key="11">
    <source>
        <dbReference type="Proteomes" id="UP000612055"/>
    </source>
</evidence>
<keyword evidence="5 7" id="KW-0067">ATP-binding</keyword>
<feature type="binding site" evidence="7">
    <location>
        <position position="94"/>
    </location>
    <ligand>
        <name>ATP</name>
        <dbReference type="ChEBI" id="CHEBI:30616"/>
    </ligand>
</feature>
<feature type="binding site" evidence="7">
    <location>
        <begin position="194"/>
        <end position="195"/>
    </location>
    <ligand>
        <name>ATP</name>
        <dbReference type="ChEBI" id="CHEBI:30616"/>
    </ligand>
</feature>
<reference evidence="10" key="1">
    <citation type="journal article" date="2020" name="bioRxiv">
        <title>Comparative genomics of Chlamydomonas.</title>
        <authorList>
            <person name="Craig R.J."/>
            <person name="Hasan A.R."/>
            <person name="Ness R.W."/>
            <person name="Keightley P.D."/>
        </authorList>
    </citation>
    <scope>NUCLEOTIDE SEQUENCE</scope>
    <source>
        <strain evidence="10">CCAP 11/70</strain>
    </source>
</reference>
<keyword evidence="4" id="KW-0418">Kinase</keyword>
<organism evidence="10 11">
    <name type="scientific">Edaphochlamys debaryana</name>
    <dbReference type="NCBI Taxonomy" id="47281"/>
    <lineage>
        <taxon>Eukaryota</taxon>
        <taxon>Viridiplantae</taxon>
        <taxon>Chlorophyta</taxon>
        <taxon>core chlorophytes</taxon>
        <taxon>Chlorophyceae</taxon>
        <taxon>CS clade</taxon>
        <taxon>Chlamydomonadales</taxon>
        <taxon>Chlamydomonadales incertae sedis</taxon>
        <taxon>Edaphochlamys</taxon>
    </lineage>
</organism>
<dbReference type="FunFam" id="1.10.510.10:FF:000813">
    <property type="entry name" value="Aurora-like kinase"/>
    <property type="match status" value="1"/>
</dbReference>
<keyword evidence="2" id="KW-0808">Transferase</keyword>
<keyword evidence="1" id="KW-0723">Serine/threonine-protein kinase</keyword>
<evidence type="ECO:0000256" key="6">
    <source>
        <dbReference type="PIRSR" id="PIRSR630616-1"/>
    </source>
</evidence>
<evidence type="ECO:0000256" key="7">
    <source>
        <dbReference type="PIRSR" id="PIRSR630616-2"/>
    </source>
</evidence>
<dbReference type="Pfam" id="PF00069">
    <property type="entry name" value="Pkinase"/>
    <property type="match status" value="1"/>
</dbReference>
<evidence type="ECO:0000256" key="5">
    <source>
        <dbReference type="ARBA" id="ARBA00022840"/>
    </source>
</evidence>
<feature type="cross-link" description="Glycyl lysine isopeptide (Lys-Gly) (interchain with G-Cter in SUMO2)" evidence="8">
    <location>
        <position position="192"/>
    </location>
</feature>
<keyword evidence="11" id="KW-1185">Reference proteome</keyword>
<keyword evidence="3 7" id="KW-0547">Nucleotide-binding</keyword>
<evidence type="ECO:0000256" key="1">
    <source>
        <dbReference type="ARBA" id="ARBA00022527"/>
    </source>
</evidence>
<dbReference type="GO" id="GO:0004674">
    <property type="term" value="F:protein serine/threonine kinase activity"/>
    <property type="evidence" value="ECO:0007669"/>
    <property type="project" value="UniProtKB-KW"/>
</dbReference>
<proteinExistence type="predicted"/>
<dbReference type="InterPro" id="IPR011009">
    <property type="entry name" value="Kinase-like_dom_sf"/>
</dbReference>
<dbReference type="InterPro" id="IPR030616">
    <property type="entry name" value="Aur-like"/>
</dbReference>
<dbReference type="InterPro" id="IPR000719">
    <property type="entry name" value="Prot_kinase_dom"/>
</dbReference>
<evidence type="ECO:0000313" key="10">
    <source>
        <dbReference type="EMBL" id="KAG2494939.1"/>
    </source>
</evidence>
<feature type="domain" description="Protein kinase" evidence="9">
    <location>
        <begin position="65"/>
        <end position="337"/>
    </location>
</feature>
<dbReference type="Proteomes" id="UP000612055">
    <property type="component" value="Unassembled WGS sequence"/>
</dbReference>
<dbReference type="PANTHER" id="PTHR24350">
    <property type="entry name" value="SERINE/THREONINE-PROTEIN KINASE IAL-RELATED"/>
    <property type="match status" value="1"/>
</dbReference>